<feature type="region of interest" description="Disordered" evidence="1">
    <location>
        <begin position="1"/>
        <end position="197"/>
    </location>
</feature>
<keyword evidence="3" id="KW-1185">Reference proteome</keyword>
<dbReference type="Proteomes" id="UP000319160">
    <property type="component" value="Unassembled WGS sequence"/>
</dbReference>
<reference evidence="3" key="1">
    <citation type="submission" date="2019-06" db="EMBL/GenBank/DDBJ databases">
        <title>Draft genome sequence of the griseofulvin-producing fungus Xylaria cubensis strain G536.</title>
        <authorList>
            <person name="Mead M.E."/>
            <person name="Raja H.A."/>
            <person name="Steenwyk J.L."/>
            <person name="Knowles S.L."/>
            <person name="Oberlies N.H."/>
            <person name="Rokas A."/>
        </authorList>
    </citation>
    <scope>NUCLEOTIDE SEQUENCE [LARGE SCALE GENOMIC DNA]</scope>
    <source>
        <strain evidence="3">G536</strain>
    </source>
</reference>
<feature type="compositionally biased region" description="Basic and acidic residues" evidence="1">
    <location>
        <begin position="156"/>
        <end position="183"/>
    </location>
</feature>
<gene>
    <name evidence="2" type="ORF">FHL15_009841</name>
</gene>
<dbReference type="EMBL" id="VFLP01000070">
    <property type="protein sequence ID" value="TRX89268.1"/>
    <property type="molecule type" value="Genomic_DNA"/>
</dbReference>
<proteinExistence type="predicted"/>
<protein>
    <submittedName>
        <fullName evidence="2">Uncharacterized protein</fullName>
    </submittedName>
</protein>
<evidence type="ECO:0000256" key="1">
    <source>
        <dbReference type="SAM" id="MobiDB-lite"/>
    </source>
</evidence>
<organism evidence="2 3">
    <name type="scientific">Xylaria flabelliformis</name>
    <dbReference type="NCBI Taxonomy" id="2512241"/>
    <lineage>
        <taxon>Eukaryota</taxon>
        <taxon>Fungi</taxon>
        <taxon>Dikarya</taxon>
        <taxon>Ascomycota</taxon>
        <taxon>Pezizomycotina</taxon>
        <taxon>Sordariomycetes</taxon>
        <taxon>Xylariomycetidae</taxon>
        <taxon>Xylariales</taxon>
        <taxon>Xylariaceae</taxon>
        <taxon>Xylaria</taxon>
    </lineage>
</organism>
<comment type="caution">
    <text evidence="2">The sequence shown here is derived from an EMBL/GenBank/DDBJ whole genome shotgun (WGS) entry which is preliminary data.</text>
</comment>
<feature type="compositionally biased region" description="Basic and acidic residues" evidence="1">
    <location>
        <begin position="66"/>
        <end position="82"/>
    </location>
</feature>
<dbReference type="OrthoDB" id="5278621at2759"/>
<feature type="compositionally biased region" description="Basic and acidic residues" evidence="1">
    <location>
        <begin position="29"/>
        <end position="56"/>
    </location>
</feature>
<evidence type="ECO:0000313" key="3">
    <source>
        <dbReference type="Proteomes" id="UP000319160"/>
    </source>
</evidence>
<name>A0A553HMT4_9PEZI</name>
<evidence type="ECO:0000313" key="2">
    <source>
        <dbReference type="EMBL" id="TRX89268.1"/>
    </source>
</evidence>
<sequence>MPSGERNRTESSGLDYGAAVGSENVDFAQDSHTESPGTRDRALLDRLKDALKPGDARRRRRASAAEARRPSGDSTHDGRHGGIVEVMEPSNRDYYDEREEVPRGGLLDELGQRTPARENGRRRSSILDSVQFGGHGQSRGEESKETKSGGGGIMDAVRRKSESGRSDKYRDSSHIKKSDEHHFPGGMYRSIRDDFSK</sequence>
<dbReference type="AlphaFoldDB" id="A0A553HMT4"/>
<feature type="compositionally biased region" description="Basic and acidic residues" evidence="1">
    <location>
        <begin position="138"/>
        <end position="147"/>
    </location>
</feature>
<accession>A0A553HMT4</accession>